<comment type="caution">
    <text evidence="2">The sequence shown here is derived from an EMBL/GenBank/DDBJ whole genome shotgun (WGS) entry which is preliminary data.</text>
</comment>
<sequence length="311" mass="34851">MSGKWSDLPRDLLSQIAKGLGLIDFLSFRGVCKDWNTASLEVSPLEVSPVDKSALCDPWFLIYGGEGSHCSLISHQNKCYTINLPELDGATCLASYEGWLLLFGNGSLFFFCPFSRAKLELPNCPFTEACDHVAAFSAAPTCEDCIVVVLNSSSDSELELFMLCKGEDEWVKSSFRGYKFSKITTALYYEKNEFHFLDGENGLVTFSASKSKAWNKYCMRASTDKCSPSTLLHYIIRKNSFQWTNENREKGFIEANDSISTCGTIVPHVSGKCDMIIRSESIEAQTQPGSRHLKGVWIQPRYLYVSSTQTW</sequence>
<dbReference type="SUPFAM" id="SSF81383">
    <property type="entry name" value="F-box domain"/>
    <property type="match status" value="1"/>
</dbReference>
<dbReference type="PANTHER" id="PTHR45463">
    <property type="entry name" value="OS09G0392200 PROTEIN"/>
    <property type="match status" value="1"/>
</dbReference>
<dbReference type="InterPro" id="IPR005174">
    <property type="entry name" value="KIB1-4_b-propeller"/>
</dbReference>
<dbReference type="AlphaFoldDB" id="A0AAN9LC86"/>
<dbReference type="Pfam" id="PF03478">
    <property type="entry name" value="Beta-prop_KIB1-4"/>
    <property type="match status" value="1"/>
</dbReference>
<dbReference type="Gene3D" id="1.20.1280.50">
    <property type="match status" value="1"/>
</dbReference>
<evidence type="ECO:0000313" key="2">
    <source>
        <dbReference type="EMBL" id="KAK7332032.1"/>
    </source>
</evidence>
<evidence type="ECO:0000259" key="1">
    <source>
        <dbReference type="SMART" id="SM00256"/>
    </source>
</evidence>
<dbReference type="SMART" id="SM00256">
    <property type="entry name" value="FBOX"/>
    <property type="match status" value="1"/>
</dbReference>
<reference evidence="2 3" key="1">
    <citation type="submission" date="2024-01" db="EMBL/GenBank/DDBJ databases">
        <title>The genomes of 5 underutilized Papilionoideae crops provide insights into root nodulation and disease resistanc.</title>
        <authorList>
            <person name="Jiang F."/>
        </authorList>
    </citation>
    <scope>NUCLEOTIDE SEQUENCE [LARGE SCALE GENOMIC DNA]</scope>
    <source>
        <strain evidence="2">JINMINGXINNONG_FW02</strain>
        <tissue evidence="2">Leaves</tissue>
    </source>
</reference>
<dbReference type="InterPro" id="IPR036047">
    <property type="entry name" value="F-box-like_dom_sf"/>
</dbReference>
<gene>
    <name evidence="2" type="ORF">VNO80_28778</name>
</gene>
<proteinExistence type="predicted"/>
<evidence type="ECO:0000313" key="3">
    <source>
        <dbReference type="Proteomes" id="UP001374584"/>
    </source>
</evidence>
<name>A0AAN9LC86_PHACN</name>
<dbReference type="InterPro" id="IPR001810">
    <property type="entry name" value="F-box_dom"/>
</dbReference>
<keyword evidence="3" id="KW-1185">Reference proteome</keyword>
<dbReference type="EMBL" id="JAYMYR010000011">
    <property type="protein sequence ID" value="KAK7332032.1"/>
    <property type="molecule type" value="Genomic_DNA"/>
</dbReference>
<dbReference type="Pfam" id="PF00646">
    <property type="entry name" value="F-box"/>
    <property type="match status" value="1"/>
</dbReference>
<dbReference type="PANTHER" id="PTHR45463:SF8">
    <property type="entry name" value="OS09G0392200 PROTEIN"/>
    <property type="match status" value="1"/>
</dbReference>
<protein>
    <recommendedName>
        <fullName evidence="1">F-box domain-containing protein</fullName>
    </recommendedName>
</protein>
<dbReference type="Proteomes" id="UP001374584">
    <property type="component" value="Unassembled WGS sequence"/>
</dbReference>
<feature type="domain" description="F-box" evidence="1">
    <location>
        <begin position="8"/>
        <end position="48"/>
    </location>
</feature>
<accession>A0AAN9LC86</accession>
<organism evidence="2 3">
    <name type="scientific">Phaseolus coccineus</name>
    <name type="common">Scarlet runner bean</name>
    <name type="synonym">Phaseolus multiflorus</name>
    <dbReference type="NCBI Taxonomy" id="3886"/>
    <lineage>
        <taxon>Eukaryota</taxon>
        <taxon>Viridiplantae</taxon>
        <taxon>Streptophyta</taxon>
        <taxon>Embryophyta</taxon>
        <taxon>Tracheophyta</taxon>
        <taxon>Spermatophyta</taxon>
        <taxon>Magnoliopsida</taxon>
        <taxon>eudicotyledons</taxon>
        <taxon>Gunneridae</taxon>
        <taxon>Pentapetalae</taxon>
        <taxon>rosids</taxon>
        <taxon>fabids</taxon>
        <taxon>Fabales</taxon>
        <taxon>Fabaceae</taxon>
        <taxon>Papilionoideae</taxon>
        <taxon>50 kb inversion clade</taxon>
        <taxon>NPAAA clade</taxon>
        <taxon>indigoferoid/millettioid clade</taxon>
        <taxon>Phaseoleae</taxon>
        <taxon>Phaseolus</taxon>
    </lineage>
</organism>